<dbReference type="AlphaFoldDB" id="A0A0U2TVZ7"/>
<evidence type="ECO:0000256" key="5">
    <source>
        <dbReference type="ARBA" id="ARBA00022759"/>
    </source>
</evidence>
<dbReference type="EC" id="3.1.26.5" evidence="8"/>
<dbReference type="KEGG" id="mmil:sm9_2151"/>
<dbReference type="Proteomes" id="UP000067738">
    <property type="component" value="Chromosome"/>
</dbReference>
<comment type="similarity">
    <text evidence="8">Belongs to the eukaryotic/archaeal RNase P protein component 4 family.</text>
</comment>
<dbReference type="PATRIC" id="fig|230361.4.peg.2224"/>
<dbReference type="PANTHER" id="PTHR14742:SF0">
    <property type="entry name" value="RIBONUCLEASE P PROTEIN SUBUNIT P21"/>
    <property type="match status" value="1"/>
</dbReference>
<keyword evidence="10" id="KW-1185">Reference proteome</keyword>
<dbReference type="Gene3D" id="6.20.50.20">
    <property type="match status" value="1"/>
</dbReference>
<dbReference type="GO" id="GO:0030677">
    <property type="term" value="C:ribonuclease P complex"/>
    <property type="evidence" value="ECO:0007669"/>
    <property type="project" value="UniProtKB-UniRule"/>
</dbReference>
<feature type="binding site" evidence="8">
    <location>
        <position position="89"/>
    </location>
    <ligand>
        <name>Zn(2+)</name>
        <dbReference type="ChEBI" id="CHEBI:29105"/>
    </ligand>
</feature>
<keyword evidence="3 8" id="KW-0540">Nuclease</keyword>
<reference evidence="9 10" key="1">
    <citation type="submission" date="2015-04" db="EMBL/GenBank/DDBJ databases">
        <title>The complete genome sequence of the rumen methanogen Methanobrevibacter millerae SM9.</title>
        <authorList>
            <person name="Leahy S.C."/>
            <person name="Kelly W.J."/>
            <person name="Pacheco D.M."/>
            <person name="Li D."/>
            <person name="Altermann E."/>
            <person name="Attwood G.T."/>
        </authorList>
    </citation>
    <scope>NUCLEOTIDE SEQUENCE [LARGE SCALE GENOMIC DNA]</scope>
    <source>
        <strain evidence="9 10">SM9</strain>
    </source>
</reference>
<keyword evidence="7 8" id="KW-0862">Zinc</keyword>
<keyword evidence="5 8" id="KW-0255">Endonuclease</keyword>
<feature type="binding site" evidence="8">
    <location>
        <position position="115"/>
    </location>
    <ligand>
        <name>Zn(2+)</name>
        <dbReference type="ChEBI" id="CHEBI:29105"/>
    </ligand>
</feature>
<dbReference type="Gene3D" id="1.20.5.420">
    <property type="entry name" value="Immunoglobulin FC, subunit C"/>
    <property type="match status" value="1"/>
</dbReference>
<dbReference type="EMBL" id="CP011266">
    <property type="protein sequence ID" value="ALT69907.1"/>
    <property type="molecule type" value="Genomic_DNA"/>
</dbReference>
<comment type="subunit">
    <text evidence="8">Consists of a catalytic RNA component and at least 4-5 protein subunits.</text>
</comment>
<evidence type="ECO:0000256" key="8">
    <source>
        <dbReference type="HAMAP-Rule" id="MF_00757"/>
    </source>
</evidence>
<proteinExistence type="inferred from homology"/>
<keyword evidence="4 8" id="KW-0479">Metal-binding</keyword>
<evidence type="ECO:0000256" key="4">
    <source>
        <dbReference type="ARBA" id="ARBA00022723"/>
    </source>
</evidence>
<name>A0A0U2TVZ7_9EURY</name>
<dbReference type="GO" id="GO:0004526">
    <property type="term" value="F:ribonuclease P activity"/>
    <property type="evidence" value="ECO:0007669"/>
    <property type="project" value="UniProtKB-UniRule"/>
</dbReference>
<evidence type="ECO:0000313" key="9">
    <source>
        <dbReference type="EMBL" id="ALT69907.1"/>
    </source>
</evidence>
<sequence>MVFVLICANHFNSIFEYYIRQLRRIFLSRGKRPKWMIDIAIERMNILFERAEMEFITHPERSDRYVELARRLSTKYNTKIPEKWSRRYCRNCGKFLYYGHNSSVRLVDEKVNIFCGECGHVMRIPYSKEKKNKRRARYESIQKRNDE</sequence>
<evidence type="ECO:0000256" key="2">
    <source>
        <dbReference type="ARBA" id="ARBA00022694"/>
    </source>
</evidence>
<keyword evidence="6 8" id="KW-0378">Hydrolase</keyword>
<dbReference type="InterPro" id="IPR016432">
    <property type="entry name" value="RNP4"/>
</dbReference>
<comment type="cofactor">
    <cofactor evidence="8">
        <name>Zn(2+)</name>
        <dbReference type="ChEBI" id="CHEBI:29105"/>
    </cofactor>
    <text evidence="8">Binds 1 zinc ion per subunit.</text>
</comment>
<feature type="binding site" evidence="8">
    <location>
        <position position="92"/>
    </location>
    <ligand>
        <name>Zn(2+)</name>
        <dbReference type="ChEBI" id="CHEBI:29105"/>
    </ligand>
</feature>
<evidence type="ECO:0000256" key="3">
    <source>
        <dbReference type="ARBA" id="ARBA00022722"/>
    </source>
</evidence>
<dbReference type="GO" id="GO:0005737">
    <property type="term" value="C:cytoplasm"/>
    <property type="evidence" value="ECO:0007669"/>
    <property type="project" value="UniProtKB-SubCell"/>
</dbReference>
<dbReference type="PANTHER" id="PTHR14742">
    <property type="entry name" value="RIBONUCLEASE P SUBUNIT P21"/>
    <property type="match status" value="1"/>
</dbReference>
<keyword evidence="2 8" id="KW-0819">tRNA processing</keyword>
<dbReference type="InterPro" id="IPR007175">
    <property type="entry name" value="Rpr2/Snm1/Rpp21"/>
</dbReference>
<comment type="function">
    <text evidence="8">Part of ribonuclease P, a protein complex that generates mature tRNA molecules by cleaving their 5'-ends.</text>
</comment>
<keyword evidence="1 8" id="KW-0963">Cytoplasm</keyword>
<protein>
    <recommendedName>
        <fullName evidence="8">Ribonuclease P protein component 4</fullName>
        <shortName evidence="8">RNase P component 4</shortName>
        <ecNumber evidence="8">3.1.26.5</ecNumber>
    </recommendedName>
    <alternativeName>
        <fullName evidence="8">Rpp21</fullName>
    </alternativeName>
</protein>
<feature type="binding site" evidence="8">
    <location>
        <position position="118"/>
    </location>
    <ligand>
        <name>Zn(2+)</name>
        <dbReference type="ChEBI" id="CHEBI:29105"/>
    </ligand>
</feature>
<dbReference type="Pfam" id="PF04032">
    <property type="entry name" value="Rpr2"/>
    <property type="match status" value="1"/>
</dbReference>
<comment type="catalytic activity">
    <reaction evidence="8">
        <text>Endonucleolytic cleavage of RNA, removing 5'-extranucleotides from tRNA precursor.</text>
        <dbReference type="EC" id="3.1.26.5"/>
    </reaction>
</comment>
<evidence type="ECO:0000256" key="6">
    <source>
        <dbReference type="ARBA" id="ARBA00022801"/>
    </source>
</evidence>
<evidence type="ECO:0000256" key="7">
    <source>
        <dbReference type="ARBA" id="ARBA00022833"/>
    </source>
</evidence>
<organism evidence="9 10">
    <name type="scientific">Methanobrevibacter millerae</name>
    <dbReference type="NCBI Taxonomy" id="230361"/>
    <lineage>
        <taxon>Archaea</taxon>
        <taxon>Methanobacteriati</taxon>
        <taxon>Methanobacteriota</taxon>
        <taxon>Methanomada group</taxon>
        <taxon>Methanobacteria</taxon>
        <taxon>Methanobacteriales</taxon>
        <taxon>Methanobacteriaceae</taxon>
        <taxon>Methanobrevibacter</taxon>
    </lineage>
</organism>
<evidence type="ECO:0000256" key="1">
    <source>
        <dbReference type="ARBA" id="ARBA00022490"/>
    </source>
</evidence>
<gene>
    <name evidence="8" type="primary">rnp4</name>
    <name evidence="9" type="ORF">sm9_2151</name>
</gene>
<dbReference type="GO" id="GO:0008270">
    <property type="term" value="F:zinc ion binding"/>
    <property type="evidence" value="ECO:0007669"/>
    <property type="project" value="UniProtKB-UniRule"/>
</dbReference>
<dbReference type="HAMAP" id="MF_00757">
    <property type="entry name" value="RNase_P_4"/>
    <property type="match status" value="1"/>
</dbReference>
<evidence type="ECO:0000313" key="10">
    <source>
        <dbReference type="Proteomes" id="UP000067738"/>
    </source>
</evidence>
<dbReference type="GO" id="GO:0001682">
    <property type="term" value="P:tRNA 5'-leader removal"/>
    <property type="evidence" value="ECO:0007669"/>
    <property type="project" value="UniProtKB-UniRule"/>
</dbReference>
<accession>A0A0U2TVZ7</accession>
<comment type="subcellular location">
    <subcellularLocation>
        <location evidence="8">Cytoplasm</location>
    </subcellularLocation>
</comment>